<keyword evidence="8" id="KW-0804">Transcription</keyword>
<evidence type="ECO:0000256" key="11">
    <source>
        <dbReference type="SAM" id="MobiDB-lite"/>
    </source>
</evidence>
<feature type="domain" description="C2H2-type" evidence="12">
    <location>
        <begin position="395"/>
        <end position="423"/>
    </location>
</feature>
<evidence type="ECO:0000313" key="13">
    <source>
        <dbReference type="Proteomes" id="UP001652621"/>
    </source>
</evidence>
<dbReference type="SMART" id="SM00868">
    <property type="entry name" value="zf-AD"/>
    <property type="match status" value="1"/>
</dbReference>
<feature type="region of interest" description="Disordered" evidence="11">
    <location>
        <begin position="473"/>
        <end position="492"/>
    </location>
</feature>
<dbReference type="PANTHER" id="PTHR47772:SF15">
    <property type="entry name" value="REDUCED EXPRESSION 2-RELATED"/>
    <property type="match status" value="1"/>
</dbReference>
<feature type="domain" description="C2H2-type" evidence="12">
    <location>
        <begin position="248"/>
        <end position="276"/>
    </location>
</feature>
<feature type="domain" description="C2H2-type" evidence="12">
    <location>
        <begin position="280"/>
        <end position="307"/>
    </location>
</feature>
<evidence type="ECO:0000256" key="3">
    <source>
        <dbReference type="ARBA" id="ARBA00022723"/>
    </source>
</evidence>
<keyword evidence="9" id="KW-0539">Nucleus</keyword>
<dbReference type="Pfam" id="PF07776">
    <property type="entry name" value="zf-AD"/>
    <property type="match status" value="1"/>
</dbReference>
<dbReference type="SMART" id="SM00355">
    <property type="entry name" value="ZnF_C2H2"/>
    <property type="match status" value="10"/>
</dbReference>
<dbReference type="Pfam" id="PF13912">
    <property type="entry name" value="zf-C2H2_6"/>
    <property type="match status" value="2"/>
</dbReference>
<dbReference type="Gene3D" id="3.30.160.60">
    <property type="entry name" value="Classic Zinc Finger"/>
    <property type="match status" value="6"/>
</dbReference>
<keyword evidence="5 10" id="KW-0863">Zinc-finger</keyword>
<keyword evidence="13" id="KW-1185">Reference proteome</keyword>
<dbReference type="InterPro" id="IPR012934">
    <property type="entry name" value="Znf_AD"/>
</dbReference>
<keyword evidence="7" id="KW-0805">Transcription regulation</keyword>
<dbReference type="InterPro" id="IPR013087">
    <property type="entry name" value="Znf_C2H2_type"/>
</dbReference>
<feature type="compositionally biased region" description="Basic and acidic residues" evidence="11">
    <location>
        <begin position="152"/>
        <end position="168"/>
    </location>
</feature>
<feature type="domain" description="C2H2-type" evidence="12">
    <location>
        <begin position="452"/>
        <end position="480"/>
    </location>
</feature>
<evidence type="ECO:0000256" key="7">
    <source>
        <dbReference type="ARBA" id="ARBA00023015"/>
    </source>
</evidence>
<comment type="subcellular location">
    <subcellularLocation>
        <location evidence="1">Nucleus</location>
    </subcellularLocation>
</comment>
<keyword evidence="6" id="KW-0862">Zinc</keyword>
<feature type="region of interest" description="Disordered" evidence="11">
    <location>
        <begin position="99"/>
        <end position="123"/>
    </location>
</feature>
<feature type="domain" description="C2H2-type" evidence="12">
    <location>
        <begin position="308"/>
        <end position="336"/>
    </location>
</feature>
<evidence type="ECO:0000256" key="6">
    <source>
        <dbReference type="ARBA" id="ARBA00022833"/>
    </source>
</evidence>
<dbReference type="SUPFAM" id="SSF57716">
    <property type="entry name" value="Glucocorticoid receptor-like (DNA-binding domain)"/>
    <property type="match status" value="1"/>
</dbReference>
<comment type="similarity">
    <text evidence="2">Belongs to the krueppel C2H2-type zinc-finger protein family.</text>
</comment>
<sequence length="501" mass="57864">MSEEKFCCLCVTLSSAYKELFHKSGGETAFYDITSKYFDPVLLNAEDDKESNVVCLACWNTINDFYEFQNVIQNAHKDLQESLREIAREALNDECENDLEENNLDSQTIENGTANEGQMDDSKEDECCLGIDDDKVSLQLKRKQSLRKNTISKKEKQNRKIEKENIEHDAEDSNSNEELNIDEIIAKWKPALECVICSITTTTFGLLRTHFRIHHPGQKCYITCCERKFSKRCDVYEHIQLHLDPSTFKCKVCGKCSTNSRNLAKHMRDLHSERGKIRPFECGVCQKCFPNKTKLRIHMDVHKTEREYACSICGKGFSTEQRKKVHENLVHNVDKVCELCGKTIHGIYALKQHLLEHQGVEKPKWPCDQCSVQLYSHTSLKRHKQFRHNDGSTTHICSECGKKYQSECALNSHKRLVHTLGRKHKCTICDKSFKLPKVLREHMASHEGKNLYQCPHCPKTYRMSSNLYHHRKKAHPDECSKSKTNKPVTSTTSIIETEIVN</sequence>
<dbReference type="RefSeq" id="XP_058986618.1">
    <property type="nucleotide sequence ID" value="XM_059130635.1"/>
</dbReference>
<evidence type="ECO:0000256" key="5">
    <source>
        <dbReference type="ARBA" id="ARBA00022771"/>
    </source>
</evidence>
<feature type="compositionally biased region" description="Polar residues" evidence="11">
    <location>
        <begin position="106"/>
        <end position="116"/>
    </location>
</feature>
<dbReference type="GeneID" id="131806498"/>
<reference evidence="14" key="1">
    <citation type="submission" date="2025-08" db="UniProtKB">
        <authorList>
            <consortium name="RefSeq"/>
        </authorList>
    </citation>
    <scope>IDENTIFICATION</scope>
    <source>
        <strain evidence="14">Aabys</strain>
        <tissue evidence="14">Whole body</tissue>
    </source>
</reference>
<organism evidence="13 14">
    <name type="scientific">Musca domestica</name>
    <name type="common">House fly</name>
    <dbReference type="NCBI Taxonomy" id="7370"/>
    <lineage>
        <taxon>Eukaryota</taxon>
        <taxon>Metazoa</taxon>
        <taxon>Ecdysozoa</taxon>
        <taxon>Arthropoda</taxon>
        <taxon>Hexapoda</taxon>
        <taxon>Insecta</taxon>
        <taxon>Pterygota</taxon>
        <taxon>Neoptera</taxon>
        <taxon>Endopterygota</taxon>
        <taxon>Diptera</taxon>
        <taxon>Brachycera</taxon>
        <taxon>Muscomorpha</taxon>
        <taxon>Muscoidea</taxon>
        <taxon>Muscidae</taxon>
        <taxon>Musca</taxon>
    </lineage>
</organism>
<proteinExistence type="inferred from homology"/>
<evidence type="ECO:0000256" key="9">
    <source>
        <dbReference type="ARBA" id="ARBA00023242"/>
    </source>
</evidence>
<dbReference type="Proteomes" id="UP001652621">
    <property type="component" value="Unplaced"/>
</dbReference>
<evidence type="ECO:0000256" key="8">
    <source>
        <dbReference type="ARBA" id="ARBA00023163"/>
    </source>
</evidence>
<evidence type="ECO:0000256" key="2">
    <source>
        <dbReference type="ARBA" id="ARBA00006991"/>
    </source>
</evidence>
<dbReference type="Pfam" id="PF00096">
    <property type="entry name" value="zf-C2H2"/>
    <property type="match status" value="3"/>
</dbReference>
<gene>
    <name evidence="14" type="primary">LOC131806498</name>
</gene>
<evidence type="ECO:0000256" key="4">
    <source>
        <dbReference type="ARBA" id="ARBA00022737"/>
    </source>
</evidence>
<dbReference type="Gene3D" id="3.40.1800.20">
    <property type="match status" value="1"/>
</dbReference>
<evidence type="ECO:0000256" key="10">
    <source>
        <dbReference type="PROSITE-ProRule" id="PRU00042"/>
    </source>
</evidence>
<dbReference type="PROSITE" id="PS00028">
    <property type="entry name" value="ZINC_FINGER_C2H2_1"/>
    <property type="match status" value="7"/>
</dbReference>
<dbReference type="InterPro" id="IPR036236">
    <property type="entry name" value="Znf_C2H2_sf"/>
</dbReference>
<evidence type="ECO:0000259" key="12">
    <source>
        <dbReference type="PROSITE" id="PS50157"/>
    </source>
</evidence>
<keyword evidence="4" id="KW-0677">Repeat</keyword>
<feature type="domain" description="C2H2-type" evidence="12">
    <location>
        <begin position="424"/>
        <end position="451"/>
    </location>
</feature>
<dbReference type="SUPFAM" id="SSF57667">
    <property type="entry name" value="beta-beta-alpha zinc fingers"/>
    <property type="match status" value="5"/>
</dbReference>
<dbReference type="PROSITE" id="PS50157">
    <property type="entry name" value="ZINC_FINGER_C2H2_2"/>
    <property type="match status" value="6"/>
</dbReference>
<evidence type="ECO:0000256" key="1">
    <source>
        <dbReference type="ARBA" id="ARBA00004123"/>
    </source>
</evidence>
<dbReference type="InterPro" id="IPR050636">
    <property type="entry name" value="C2H2-ZF_domain-containing"/>
</dbReference>
<dbReference type="PANTHER" id="PTHR47772">
    <property type="entry name" value="ZINC FINGER PROTEIN 200"/>
    <property type="match status" value="1"/>
</dbReference>
<accession>A0ABM3VLV7</accession>
<keyword evidence="3" id="KW-0479">Metal-binding</keyword>
<name>A0ABM3VLV7_MUSDO</name>
<feature type="region of interest" description="Disordered" evidence="11">
    <location>
        <begin position="149"/>
        <end position="175"/>
    </location>
</feature>
<evidence type="ECO:0000313" key="14">
    <source>
        <dbReference type="RefSeq" id="XP_058986618.1"/>
    </source>
</evidence>
<protein>
    <submittedName>
        <fullName evidence="14">Zinc finger protein 501-like</fullName>
    </submittedName>
</protein>